<sequence length="115" mass="12620">THKTRRGSQKPALDMDDTQTLNKNMVASVVNLTSAVNASLLNNNVGEGSSHPLTNTQNESNVEGINPVNLESEPISVSLAQPTFLPNIKEAILAMLVFLFFCLVIYLMEYETINK</sequence>
<protein>
    <submittedName>
        <fullName evidence="2">Uncharacterized protein</fullName>
    </submittedName>
</protein>
<accession>A0A7M5TTS3</accession>
<keyword evidence="1" id="KW-0472">Membrane</keyword>
<proteinExistence type="predicted"/>
<keyword evidence="1" id="KW-0812">Transmembrane</keyword>
<dbReference type="Proteomes" id="UP000594262">
    <property type="component" value="Unplaced"/>
</dbReference>
<keyword evidence="3" id="KW-1185">Reference proteome</keyword>
<organism evidence="2 3">
    <name type="scientific">Clytia hemisphaerica</name>
    <dbReference type="NCBI Taxonomy" id="252671"/>
    <lineage>
        <taxon>Eukaryota</taxon>
        <taxon>Metazoa</taxon>
        <taxon>Cnidaria</taxon>
        <taxon>Hydrozoa</taxon>
        <taxon>Hydroidolina</taxon>
        <taxon>Leptothecata</taxon>
        <taxon>Obeliida</taxon>
        <taxon>Clytiidae</taxon>
        <taxon>Clytia</taxon>
    </lineage>
</organism>
<dbReference type="EnsemblMetazoa" id="CLYHEMT001762.1">
    <property type="protein sequence ID" value="CLYHEMP001762.1"/>
    <property type="gene ID" value="CLYHEMG001762"/>
</dbReference>
<evidence type="ECO:0000313" key="3">
    <source>
        <dbReference type="Proteomes" id="UP000594262"/>
    </source>
</evidence>
<feature type="transmembrane region" description="Helical" evidence="1">
    <location>
        <begin position="91"/>
        <end position="108"/>
    </location>
</feature>
<dbReference type="AlphaFoldDB" id="A0A7M5TTS3"/>
<evidence type="ECO:0000256" key="1">
    <source>
        <dbReference type="SAM" id="Phobius"/>
    </source>
</evidence>
<reference evidence="2" key="1">
    <citation type="submission" date="2021-01" db="UniProtKB">
        <authorList>
            <consortium name="EnsemblMetazoa"/>
        </authorList>
    </citation>
    <scope>IDENTIFICATION</scope>
</reference>
<name>A0A7M5TTS3_9CNID</name>
<evidence type="ECO:0000313" key="2">
    <source>
        <dbReference type="EnsemblMetazoa" id="CLYHEMP001762.1"/>
    </source>
</evidence>
<keyword evidence="1" id="KW-1133">Transmembrane helix</keyword>